<feature type="compositionally biased region" description="Polar residues" evidence="3">
    <location>
        <begin position="365"/>
        <end position="382"/>
    </location>
</feature>
<name>A0A1M2VF37_TRAPU</name>
<dbReference type="AlphaFoldDB" id="A0A1M2VF37"/>
<keyword evidence="2" id="KW-0863">Zinc-finger</keyword>
<reference evidence="5 6" key="1">
    <citation type="submission" date="2016-10" db="EMBL/GenBank/DDBJ databases">
        <title>Genome sequence of the basidiomycete white-rot fungus Trametes pubescens.</title>
        <authorList>
            <person name="Makela M.R."/>
            <person name="Granchi Z."/>
            <person name="Peng M."/>
            <person name="De Vries R.P."/>
            <person name="Grigoriev I."/>
            <person name="Riley R."/>
            <person name="Hilden K."/>
        </authorList>
    </citation>
    <scope>NUCLEOTIDE SEQUENCE [LARGE SCALE GENOMIC DNA]</scope>
    <source>
        <strain evidence="5 6">FBCC735</strain>
    </source>
</reference>
<accession>A0A1M2VF37</accession>
<dbReference type="GO" id="GO:0003676">
    <property type="term" value="F:nucleic acid binding"/>
    <property type="evidence" value="ECO:0007669"/>
    <property type="project" value="InterPro"/>
</dbReference>
<protein>
    <recommendedName>
        <fullName evidence="4">CCHC-type domain-containing protein</fullName>
    </recommendedName>
</protein>
<dbReference type="SUPFAM" id="SSF57756">
    <property type="entry name" value="Retrovirus zinc finger-like domains"/>
    <property type="match status" value="1"/>
</dbReference>
<keyword evidence="6" id="KW-1185">Reference proteome</keyword>
<dbReference type="STRING" id="154538.A0A1M2VF37"/>
<dbReference type="SMART" id="SM00343">
    <property type="entry name" value="ZnF_C2HC"/>
    <property type="match status" value="1"/>
</dbReference>
<dbReference type="InterPro" id="IPR036875">
    <property type="entry name" value="Znf_CCHC_sf"/>
</dbReference>
<evidence type="ECO:0000256" key="2">
    <source>
        <dbReference type="PROSITE-ProRule" id="PRU00047"/>
    </source>
</evidence>
<organism evidence="5 6">
    <name type="scientific">Trametes pubescens</name>
    <name type="common">White-rot fungus</name>
    <dbReference type="NCBI Taxonomy" id="154538"/>
    <lineage>
        <taxon>Eukaryota</taxon>
        <taxon>Fungi</taxon>
        <taxon>Dikarya</taxon>
        <taxon>Basidiomycota</taxon>
        <taxon>Agaricomycotina</taxon>
        <taxon>Agaricomycetes</taxon>
        <taxon>Polyporales</taxon>
        <taxon>Polyporaceae</taxon>
        <taxon>Trametes</taxon>
    </lineage>
</organism>
<feature type="non-terminal residue" evidence="5">
    <location>
        <position position="662"/>
    </location>
</feature>
<dbReference type="InterPro" id="IPR001878">
    <property type="entry name" value="Znf_CCHC"/>
</dbReference>
<dbReference type="Proteomes" id="UP000184267">
    <property type="component" value="Unassembled WGS sequence"/>
</dbReference>
<feature type="region of interest" description="Disordered" evidence="3">
    <location>
        <begin position="639"/>
        <end position="662"/>
    </location>
</feature>
<evidence type="ECO:0000256" key="1">
    <source>
        <dbReference type="ARBA" id="ARBA00022664"/>
    </source>
</evidence>
<sequence>MSSTNSPSLSDFIAGVEKLDSMGSNWLISEQQFTIAVKQKEVWGHFDGTTVRPTQAGDTATPAETTTITAWEKKENFTLYLLTLKIVPATYAKHKRKGDTAKIWKAITQEFTSKSLLARSNLRRDFLNMRADPSQDLRSEIDRLQLTYENLLMYDVAISSTEYASVIINFLPDTLSAFILQLSAQMKLQARLTPATPSSDSSTALDTPAIEPDLMIELVLEEWERRRDDKKGKKSKDTGVAASAVSTEKPKWKGKGKGPQRPVGVCWNCGGKGHREADCPSPKSDSSKGKGAPKGQGRSNDSKPAAGAANVAVARSARIEEVPIIHGPGYEGAWSAMLRGPLAADSGTDEDIWSSAGDSAYSELTEATDSDSPPSLQTVSGSMLSCPEDDVAAAQDNVEPSPPPLERVPLLQRMRNVEDWVLNAAETSQASPPAQASAALAPTAAVAAANQVIDLYDSGATHHMSPYREDFASFTATTNKPLNAANQQQFLAKGVGEMIIPVPNAPAVDSRMTLTDVLYTPSLGFNLISVGRIDDAGCSATFADGQCIIVAEDGQTIGRIPKSRGLYLVTRERETPAANAAVDTPEELTEDEAHCRFGHIAIRSIRELVSKGFITGVKLVRSGNSKPCEACIRAKSTRKHVPTERQGTRASEFGEELHSDVW</sequence>
<evidence type="ECO:0000259" key="4">
    <source>
        <dbReference type="PROSITE" id="PS50158"/>
    </source>
</evidence>
<dbReference type="OrthoDB" id="3263038at2759"/>
<keyword evidence="1" id="KW-0507">mRNA processing</keyword>
<proteinExistence type="predicted"/>
<feature type="region of interest" description="Disordered" evidence="3">
    <location>
        <begin position="362"/>
        <end position="382"/>
    </location>
</feature>
<dbReference type="GO" id="GO:0008270">
    <property type="term" value="F:zinc ion binding"/>
    <property type="evidence" value="ECO:0007669"/>
    <property type="project" value="UniProtKB-KW"/>
</dbReference>
<gene>
    <name evidence="5" type="ORF">TRAPUB_2944</name>
</gene>
<evidence type="ECO:0000313" key="6">
    <source>
        <dbReference type="Proteomes" id="UP000184267"/>
    </source>
</evidence>
<dbReference type="Pfam" id="PF22936">
    <property type="entry name" value="Pol_BBD"/>
    <property type="match status" value="1"/>
</dbReference>
<dbReference type="PROSITE" id="PS50158">
    <property type="entry name" value="ZF_CCHC"/>
    <property type="match status" value="1"/>
</dbReference>
<feature type="compositionally biased region" description="Basic and acidic residues" evidence="3">
    <location>
        <begin position="226"/>
        <end position="237"/>
    </location>
</feature>
<dbReference type="Pfam" id="PF14223">
    <property type="entry name" value="Retrotran_gag_2"/>
    <property type="match status" value="1"/>
</dbReference>
<feature type="region of interest" description="Disordered" evidence="3">
    <location>
        <begin position="226"/>
        <end position="309"/>
    </location>
</feature>
<keyword evidence="2" id="KW-0479">Metal-binding</keyword>
<dbReference type="Pfam" id="PF13976">
    <property type="entry name" value="gag_pre-integrs"/>
    <property type="match status" value="1"/>
</dbReference>
<dbReference type="EMBL" id="MNAD01001341">
    <property type="protein sequence ID" value="OJT06205.1"/>
    <property type="molecule type" value="Genomic_DNA"/>
</dbReference>
<evidence type="ECO:0000256" key="3">
    <source>
        <dbReference type="SAM" id="MobiDB-lite"/>
    </source>
</evidence>
<evidence type="ECO:0000313" key="5">
    <source>
        <dbReference type="EMBL" id="OJT06205.1"/>
    </source>
</evidence>
<feature type="compositionally biased region" description="Low complexity" evidence="3">
    <location>
        <begin position="280"/>
        <end position="295"/>
    </location>
</feature>
<dbReference type="GO" id="GO:0006397">
    <property type="term" value="P:mRNA processing"/>
    <property type="evidence" value="ECO:0007669"/>
    <property type="project" value="UniProtKB-KW"/>
</dbReference>
<feature type="domain" description="CCHC-type" evidence="4">
    <location>
        <begin position="266"/>
        <end position="281"/>
    </location>
</feature>
<dbReference type="InterPro" id="IPR054722">
    <property type="entry name" value="PolX-like_BBD"/>
</dbReference>
<dbReference type="InterPro" id="IPR025724">
    <property type="entry name" value="GAG-pre-integrase_dom"/>
</dbReference>
<comment type="caution">
    <text evidence="5">The sequence shown here is derived from an EMBL/GenBank/DDBJ whole genome shotgun (WGS) entry which is preliminary data.</text>
</comment>
<dbReference type="Pfam" id="PF00098">
    <property type="entry name" value="zf-CCHC"/>
    <property type="match status" value="1"/>
</dbReference>
<keyword evidence="2" id="KW-0862">Zinc</keyword>